<dbReference type="EMBL" id="MSZX01000001">
    <property type="protein sequence ID" value="OPA80888.1"/>
    <property type="molecule type" value="Genomic_DNA"/>
</dbReference>
<proteinExistence type="predicted"/>
<organism evidence="1 2">
    <name type="scientific">Paenibacillus selenitireducens</name>
    <dbReference type="NCBI Taxonomy" id="1324314"/>
    <lineage>
        <taxon>Bacteria</taxon>
        <taxon>Bacillati</taxon>
        <taxon>Bacillota</taxon>
        <taxon>Bacilli</taxon>
        <taxon>Bacillales</taxon>
        <taxon>Paenibacillaceae</taxon>
        <taxon>Paenibacillus</taxon>
    </lineage>
</organism>
<keyword evidence="2" id="KW-1185">Reference proteome</keyword>
<dbReference type="OrthoDB" id="1690737at2"/>
<evidence type="ECO:0000313" key="2">
    <source>
        <dbReference type="Proteomes" id="UP000190188"/>
    </source>
</evidence>
<protein>
    <submittedName>
        <fullName evidence="1">Uncharacterized protein</fullName>
    </submittedName>
</protein>
<comment type="caution">
    <text evidence="1">The sequence shown here is derived from an EMBL/GenBank/DDBJ whole genome shotgun (WGS) entry which is preliminary data.</text>
</comment>
<dbReference type="RefSeq" id="WP_078496612.1">
    <property type="nucleotide sequence ID" value="NZ_MSZX01000001.1"/>
</dbReference>
<sequence length="160" mass="18161">MKDLLIVEGTLTPLSSKTHITYQFNIPGPAESLRIDFSYSPKVLDDKEQARVLIEEALDKYVDPSLQAVYKEQWEKFAPLKNLLTLSIDDPEGFRGSAHRHPNHQHHVLSPHESSPGFFAGPIHEGVWRVTISVHCVVTSECRYQLHIREGEIDHEVASI</sequence>
<accession>A0A1T2XM41</accession>
<dbReference type="STRING" id="1324314.BVG16_00630"/>
<dbReference type="Proteomes" id="UP000190188">
    <property type="component" value="Unassembled WGS sequence"/>
</dbReference>
<dbReference type="AlphaFoldDB" id="A0A1T2XM41"/>
<gene>
    <name evidence="1" type="ORF">BVG16_00630</name>
</gene>
<name>A0A1T2XM41_9BACL</name>
<reference evidence="1 2" key="1">
    <citation type="submission" date="2017-01" db="EMBL/GenBank/DDBJ databases">
        <title>Genome analysis of Paenibacillus selenitrireducens ES3-24.</title>
        <authorList>
            <person name="Xu D."/>
            <person name="Yao R."/>
            <person name="Zheng S."/>
        </authorList>
    </citation>
    <scope>NUCLEOTIDE SEQUENCE [LARGE SCALE GENOMIC DNA]</scope>
    <source>
        <strain evidence="1 2">ES3-24</strain>
    </source>
</reference>
<evidence type="ECO:0000313" key="1">
    <source>
        <dbReference type="EMBL" id="OPA80888.1"/>
    </source>
</evidence>